<gene>
    <name evidence="4" type="ORF">Q8F55_004876</name>
</gene>
<feature type="chain" id="PRO_5046145604" description="DUF1996 domain-containing protein" evidence="2">
    <location>
        <begin position="23"/>
        <end position="559"/>
    </location>
</feature>
<sequence length="559" mass="60689">MRLSSSFAAIAALALVPSGTMADFIVHNIKPLVYARLDPIAAPGKVAPHVHILQGASNIRDVLNTPETQQNADCTSAIVQGDNSNYWQPALYYINKDNKYEAVPHGTTRVYYRTDQQSTRIQPFPQGLRMISGTAMSRDLSDPRTMGVRINTDVKELGPWLPNSTNHPEPYNRIRLTVAFPSCGKANQDLDSPNHFDHMAWPIFRGGGMEKSNWYGAFCPDSHPIKYPQLLYEIVYYFYKEQAIDPKRKYNVILANGDLTGNSLHADFVAGWDMNQLAQTIAYDHMKPNLPCDAGDHLEKCPPLSTPEVVNDGKASACRLSGQIPAEEVGLFRPLDQLPGCNPNWAPENGLNKPNNCPWYKGDPGFVGPNAWWQQIWGANPYPVVALDVPDSQVDAGGIATKIFPGGKMGRWGTSPGGGNNDKVMVGSQNDINANKNGPGNRNARVNSIQNSCAFNGMYPPSQCVPRKDQWQTFGPNNAAPAYTPNSVAAVCGATNSRGPAMPSDKYIKGPAPIITTAANCGQFPQPTPAKKRDHVHRAAFGSEQASGPTAAAAPTPTA</sequence>
<dbReference type="PANTHER" id="PTHR43662:SF3">
    <property type="entry name" value="DOMAIN PROTEIN, PUTATIVE (AFU_ORTHOLOGUE AFUA_6G11970)-RELATED"/>
    <property type="match status" value="1"/>
</dbReference>
<feature type="signal peptide" evidence="2">
    <location>
        <begin position="1"/>
        <end position="22"/>
    </location>
</feature>
<evidence type="ECO:0000259" key="3">
    <source>
        <dbReference type="Pfam" id="PF09362"/>
    </source>
</evidence>
<dbReference type="Proteomes" id="UP001565368">
    <property type="component" value="Unassembled WGS sequence"/>
</dbReference>
<dbReference type="Pfam" id="PF09362">
    <property type="entry name" value="DUF1996"/>
    <property type="match status" value="1"/>
</dbReference>
<dbReference type="GeneID" id="95985919"/>
<feature type="domain" description="DUF1996" evidence="3">
    <location>
        <begin position="38"/>
        <end position="272"/>
    </location>
</feature>
<keyword evidence="5" id="KW-1185">Reference proteome</keyword>
<evidence type="ECO:0000313" key="5">
    <source>
        <dbReference type="Proteomes" id="UP001565368"/>
    </source>
</evidence>
<dbReference type="RefSeq" id="XP_069208022.1">
    <property type="nucleotide sequence ID" value="XM_069353380.1"/>
</dbReference>
<feature type="region of interest" description="Disordered" evidence="1">
    <location>
        <begin position="527"/>
        <end position="559"/>
    </location>
</feature>
<keyword evidence="2" id="KW-0732">Signal</keyword>
<dbReference type="PANTHER" id="PTHR43662">
    <property type="match status" value="1"/>
</dbReference>
<dbReference type="EMBL" id="JBBXJM010000004">
    <property type="protein sequence ID" value="KAL1408078.1"/>
    <property type="molecule type" value="Genomic_DNA"/>
</dbReference>
<protein>
    <recommendedName>
        <fullName evidence="3">DUF1996 domain-containing protein</fullName>
    </recommendedName>
</protein>
<proteinExistence type="predicted"/>
<accession>A0ABR3Q123</accession>
<name>A0ABR3Q123_9TREE</name>
<evidence type="ECO:0000313" key="4">
    <source>
        <dbReference type="EMBL" id="KAL1408078.1"/>
    </source>
</evidence>
<reference evidence="4 5" key="1">
    <citation type="submission" date="2023-08" db="EMBL/GenBank/DDBJ databases">
        <title>Annotated Genome Sequence of Vanrija albida AlHP1.</title>
        <authorList>
            <person name="Herzog R."/>
        </authorList>
    </citation>
    <scope>NUCLEOTIDE SEQUENCE [LARGE SCALE GENOMIC DNA]</scope>
    <source>
        <strain evidence="4 5">AlHP1</strain>
    </source>
</reference>
<dbReference type="InterPro" id="IPR018535">
    <property type="entry name" value="DUF1996"/>
</dbReference>
<comment type="caution">
    <text evidence="4">The sequence shown here is derived from an EMBL/GenBank/DDBJ whole genome shotgun (WGS) entry which is preliminary data.</text>
</comment>
<organism evidence="4 5">
    <name type="scientific">Vanrija albida</name>
    <dbReference type="NCBI Taxonomy" id="181172"/>
    <lineage>
        <taxon>Eukaryota</taxon>
        <taxon>Fungi</taxon>
        <taxon>Dikarya</taxon>
        <taxon>Basidiomycota</taxon>
        <taxon>Agaricomycotina</taxon>
        <taxon>Tremellomycetes</taxon>
        <taxon>Trichosporonales</taxon>
        <taxon>Trichosporonaceae</taxon>
        <taxon>Vanrija</taxon>
    </lineage>
</organism>
<evidence type="ECO:0000256" key="2">
    <source>
        <dbReference type="SAM" id="SignalP"/>
    </source>
</evidence>
<evidence type="ECO:0000256" key="1">
    <source>
        <dbReference type="SAM" id="MobiDB-lite"/>
    </source>
</evidence>
<feature type="compositionally biased region" description="Low complexity" evidence="1">
    <location>
        <begin position="549"/>
        <end position="559"/>
    </location>
</feature>